<keyword evidence="14" id="KW-0173">Coenzyme A biosynthesis</keyword>
<evidence type="ECO:0000256" key="11">
    <source>
        <dbReference type="ARBA" id="ARBA00022777"/>
    </source>
</evidence>
<evidence type="ECO:0000256" key="16">
    <source>
        <dbReference type="ARBA" id="ARBA00040883"/>
    </source>
</evidence>
<keyword evidence="11 17" id="KW-0418">Kinase</keyword>
<dbReference type="Proteomes" id="UP000245014">
    <property type="component" value="Unassembled WGS sequence"/>
</dbReference>
<dbReference type="NCBIfam" id="TIGR00671">
    <property type="entry name" value="baf"/>
    <property type="match status" value="1"/>
</dbReference>
<comment type="pathway">
    <text evidence="5">Cofactor biosynthesis; coenzyme A biosynthesis; CoA from (R)-pantothenate: step 1/5.</text>
</comment>
<dbReference type="InterPro" id="IPR004619">
    <property type="entry name" value="Type_III_PanK"/>
</dbReference>
<evidence type="ECO:0000256" key="15">
    <source>
        <dbReference type="ARBA" id="ARBA00038036"/>
    </source>
</evidence>
<evidence type="ECO:0000256" key="5">
    <source>
        <dbReference type="ARBA" id="ARBA00005225"/>
    </source>
</evidence>
<dbReference type="GO" id="GO:0015937">
    <property type="term" value="P:coenzyme A biosynthetic process"/>
    <property type="evidence" value="ECO:0007669"/>
    <property type="project" value="UniProtKB-UniPathway"/>
</dbReference>
<evidence type="ECO:0000256" key="13">
    <source>
        <dbReference type="ARBA" id="ARBA00022958"/>
    </source>
</evidence>
<dbReference type="Gene3D" id="3.30.420.40">
    <property type="match status" value="2"/>
</dbReference>
<keyword evidence="8" id="KW-0963">Cytoplasm</keyword>
<evidence type="ECO:0000256" key="12">
    <source>
        <dbReference type="ARBA" id="ARBA00022840"/>
    </source>
</evidence>
<sequence>MILSDIGNTSTKFFINNEIKNYFKDDEIPKFNDEIFYISVNEKAEKKLLEKNPNAKDLSTFIDFTTSYKGMGIDRVVASSFQKDAVIIDAGSAITVDIIENFVHKGGYIFLGVESFLKAYENISPALKIDRSDFEKNINLDKIPLHTKDAIFFALLKSIISPIIEICKDKNIIFTGGDGEFLSSFFENSQYKKDLIFENMKRIIDANNCIA</sequence>
<dbReference type="PANTHER" id="PTHR34265:SF1">
    <property type="entry name" value="TYPE III PANTOTHENATE KINASE"/>
    <property type="match status" value="1"/>
</dbReference>
<dbReference type="STRING" id="28200.GCA_001572935_01047"/>
<evidence type="ECO:0000256" key="7">
    <source>
        <dbReference type="ARBA" id="ARBA00012102"/>
    </source>
</evidence>
<dbReference type="SUPFAM" id="SSF53067">
    <property type="entry name" value="Actin-like ATPase domain"/>
    <property type="match status" value="2"/>
</dbReference>
<keyword evidence="9" id="KW-0808">Transferase</keyword>
<keyword evidence="10" id="KW-0547">Nucleotide-binding</keyword>
<dbReference type="PANTHER" id="PTHR34265">
    <property type="entry name" value="TYPE III PANTOTHENATE KINASE"/>
    <property type="match status" value="1"/>
</dbReference>
<dbReference type="NCBIfam" id="NF009872">
    <property type="entry name" value="PRK13333.1"/>
    <property type="match status" value="1"/>
</dbReference>
<protein>
    <recommendedName>
        <fullName evidence="16">Type III pantothenate kinase</fullName>
        <ecNumber evidence="7">2.7.1.33</ecNumber>
    </recommendedName>
</protein>
<comment type="cofactor">
    <cofactor evidence="2">
        <name>K(+)</name>
        <dbReference type="ChEBI" id="CHEBI:29103"/>
    </cofactor>
</comment>
<dbReference type="RefSeq" id="WP_109076591.1">
    <property type="nucleotide sequence ID" value="NZ_QEYH01000004.1"/>
</dbReference>
<evidence type="ECO:0000256" key="6">
    <source>
        <dbReference type="ARBA" id="ARBA00011738"/>
    </source>
</evidence>
<evidence type="ECO:0000313" key="18">
    <source>
        <dbReference type="Proteomes" id="UP000245014"/>
    </source>
</evidence>
<evidence type="ECO:0000256" key="9">
    <source>
        <dbReference type="ARBA" id="ARBA00022679"/>
    </source>
</evidence>
<evidence type="ECO:0000256" key="2">
    <source>
        <dbReference type="ARBA" id="ARBA00001958"/>
    </source>
</evidence>
<dbReference type="UniPathway" id="UPA00241">
    <property type="reaction ID" value="UER00352"/>
</dbReference>
<evidence type="ECO:0000256" key="14">
    <source>
        <dbReference type="ARBA" id="ARBA00022993"/>
    </source>
</evidence>
<dbReference type="GO" id="GO:0004594">
    <property type="term" value="F:pantothenate kinase activity"/>
    <property type="evidence" value="ECO:0007669"/>
    <property type="project" value="UniProtKB-EC"/>
</dbReference>
<proteinExistence type="inferred from homology"/>
<dbReference type="GO" id="GO:0005524">
    <property type="term" value="F:ATP binding"/>
    <property type="evidence" value="ECO:0007669"/>
    <property type="project" value="UniProtKB-KW"/>
</dbReference>
<dbReference type="EMBL" id="QEYI01000002">
    <property type="protein sequence ID" value="PWE22233.1"/>
    <property type="molecule type" value="Genomic_DNA"/>
</dbReference>
<comment type="subcellular location">
    <subcellularLocation>
        <location evidence="4">Cytoplasm</location>
    </subcellularLocation>
</comment>
<dbReference type="AlphaFoldDB" id="A0A2U2C1M4"/>
<evidence type="ECO:0000256" key="10">
    <source>
        <dbReference type="ARBA" id="ARBA00022741"/>
    </source>
</evidence>
<dbReference type="InterPro" id="IPR043129">
    <property type="entry name" value="ATPase_NBD"/>
</dbReference>
<comment type="cofactor">
    <cofactor evidence="3">
        <name>NH4(+)</name>
        <dbReference type="ChEBI" id="CHEBI:28938"/>
    </cofactor>
</comment>
<comment type="catalytic activity">
    <reaction evidence="1">
        <text>(R)-pantothenate + ATP = (R)-4'-phosphopantothenate + ADP + H(+)</text>
        <dbReference type="Rhea" id="RHEA:16373"/>
        <dbReference type="ChEBI" id="CHEBI:10986"/>
        <dbReference type="ChEBI" id="CHEBI:15378"/>
        <dbReference type="ChEBI" id="CHEBI:29032"/>
        <dbReference type="ChEBI" id="CHEBI:30616"/>
        <dbReference type="ChEBI" id="CHEBI:456216"/>
        <dbReference type="EC" id="2.7.1.33"/>
    </reaction>
</comment>
<dbReference type="EC" id="2.7.1.33" evidence="7"/>
<accession>A0A2U2C1M4</accession>
<reference evidence="17 18" key="1">
    <citation type="submission" date="2018-05" db="EMBL/GenBank/DDBJ databases">
        <title>Antimicrobial susceptibility testing and genomic analysis of Arcobacter skirrowii strains and one Arcobacter butzleri isolated from German poultry farms.</title>
        <authorList>
            <person name="Haenel I."/>
            <person name="Hotzel H."/>
            <person name="Tomaso H."/>
            <person name="Busch A."/>
        </authorList>
    </citation>
    <scope>NUCLEOTIDE SEQUENCE [LARGE SCALE GENOMIC DNA]</scope>
    <source>
        <strain evidence="18">v</strain>
    </source>
</reference>
<evidence type="ECO:0000256" key="1">
    <source>
        <dbReference type="ARBA" id="ARBA00001206"/>
    </source>
</evidence>
<comment type="similarity">
    <text evidence="15">Belongs to the type III pantothenate kinase family.</text>
</comment>
<evidence type="ECO:0000313" key="17">
    <source>
        <dbReference type="EMBL" id="PWE22233.1"/>
    </source>
</evidence>
<evidence type="ECO:0000256" key="3">
    <source>
        <dbReference type="ARBA" id="ARBA00001972"/>
    </source>
</evidence>
<dbReference type="GO" id="GO:0005737">
    <property type="term" value="C:cytoplasm"/>
    <property type="evidence" value="ECO:0007669"/>
    <property type="project" value="UniProtKB-SubCell"/>
</dbReference>
<dbReference type="Pfam" id="PF03309">
    <property type="entry name" value="Pan_kinase"/>
    <property type="match status" value="1"/>
</dbReference>
<comment type="caution">
    <text evidence="17">The sequence shown here is derived from an EMBL/GenBank/DDBJ whole genome shotgun (WGS) entry which is preliminary data.</text>
</comment>
<evidence type="ECO:0000256" key="8">
    <source>
        <dbReference type="ARBA" id="ARBA00022490"/>
    </source>
</evidence>
<gene>
    <name evidence="17" type="ORF">DF188_03740</name>
</gene>
<evidence type="ECO:0000256" key="4">
    <source>
        <dbReference type="ARBA" id="ARBA00004496"/>
    </source>
</evidence>
<keyword evidence="13" id="KW-0630">Potassium</keyword>
<comment type="subunit">
    <text evidence="6">Homodimer.</text>
</comment>
<name>A0A2U2C1M4_9BACT</name>
<keyword evidence="12" id="KW-0067">ATP-binding</keyword>
<organism evidence="17 18">
    <name type="scientific">Aliarcobacter skirrowii</name>
    <dbReference type="NCBI Taxonomy" id="28200"/>
    <lineage>
        <taxon>Bacteria</taxon>
        <taxon>Pseudomonadati</taxon>
        <taxon>Campylobacterota</taxon>
        <taxon>Epsilonproteobacteria</taxon>
        <taxon>Campylobacterales</taxon>
        <taxon>Arcobacteraceae</taxon>
        <taxon>Aliarcobacter</taxon>
    </lineage>
</organism>